<organism evidence="10 11">
    <name type="scientific">Methanocella arvoryzae (strain DSM 22066 / NBRC 105507 / MRE50)</name>
    <dbReference type="NCBI Taxonomy" id="351160"/>
    <lineage>
        <taxon>Archaea</taxon>
        <taxon>Methanobacteriati</taxon>
        <taxon>Methanobacteriota</taxon>
        <taxon>Stenosarchaea group</taxon>
        <taxon>Methanomicrobia</taxon>
        <taxon>Methanocellales</taxon>
        <taxon>Methanocellaceae</taxon>
        <taxon>Methanocella</taxon>
    </lineage>
</organism>
<gene>
    <name evidence="10" type="ORF">RCIX1298</name>
</gene>
<evidence type="ECO:0000256" key="5">
    <source>
        <dbReference type="ARBA" id="ARBA00023136"/>
    </source>
</evidence>
<name>Q0W4V4_METAR</name>
<evidence type="ECO:0000313" key="10">
    <source>
        <dbReference type="EMBL" id="CAJ36589.1"/>
    </source>
</evidence>
<dbReference type="Pfam" id="PF12704">
    <property type="entry name" value="MacB_PCD"/>
    <property type="match status" value="1"/>
</dbReference>
<keyword evidence="11" id="KW-1185">Reference proteome</keyword>
<dbReference type="InterPro" id="IPR025857">
    <property type="entry name" value="MacB_PCD"/>
</dbReference>
<dbReference type="GO" id="GO:0005886">
    <property type="term" value="C:plasma membrane"/>
    <property type="evidence" value="ECO:0007669"/>
    <property type="project" value="UniProtKB-SubCell"/>
</dbReference>
<keyword evidence="3 7" id="KW-0812">Transmembrane</keyword>
<feature type="domain" description="MacB-like periplasmic core" evidence="9">
    <location>
        <begin position="21"/>
        <end position="252"/>
    </location>
</feature>
<evidence type="ECO:0000256" key="7">
    <source>
        <dbReference type="SAM" id="Phobius"/>
    </source>
</evidence>
<feature type="transmembrane region" description="Helical" evidence="7">
    <location>
        <begin position="340"/>
        <end position="363"/>
    </location>
</feature>
<dbReference type="RefSeq" id="WP_012035958.1">
    <property type="nucleotide sequence ID" value="NC_009464.1"/>
</dbReference>
<feature type="domain" description="ABC3 transporter permease C-terminal" evidence="8">
    <location>
        <begin position="289"/>
        <end position="401"/>
    </location>
</feature>
<dbReference type="EMBL" id="AM114193">
    <property type="protein sequence ID" value="CAJ36589.1"/>
    <property type="molecule type" value="Genomic_DNA"/>
</dbReference>
<evidence type="ECO:0000256" key="3">
    <source>
        <dbReference type="ARBA" id="ARBA00022692"/>
    </source>
</evidence>
<keyword evidence="2" id="KW-1003">Cell membrane</keyword>
<feature type="transmembrane region" description="Helical" evidence="7">
    <location>
        <begin position="369"/>
        <end position="391"/>
    </location>
</feature>
<dbReference type="Pfam" id="PF02687">
    <property type="entry name" value="FtsX"/>
    <property type="match status" value="1"/>
</dbReference>
<feature type="transmembrane region" description="Helical" evidence="7">
    <location>
        <begin position="284"/>
        <end position="309"/>
    </location>
</feature>
<dbReference type="PANTHER" id="PTHR30572:SF4">
    <property type="entry name" value="ABC TRANSPORTER PERMEASE YTRF"/>
    <property type="match status" value="1"/>
</dbReference>
<dbReference type="GeneID" id="5143467"/>
<dbReference type="AlphaFoldDB" id="Q0W4V4"/>
<protein>
    <submittedName>
        <fullName evidence="10">Predicted ABC-type transport system, permease component</fullName>
    </submittedName>
</protein>
<dbReference type="InterPro" id="IPR050250">
    <property type="entry name" value="Macrolide_Exporter_MacB"/>
</dbReference>
<sequence>MKATDVVEYALADFNSNKFKTLMSSLGIIIGVMAIVAMMSISDGVFSGVSAEFGDLDLNQIILLPQSLEDQSGGMGMSYGIAQTSKPPARFTDRDIQTILSTPGVVEVNPKIEAYGTVSYLSENRSLSIQGISPQNEKKLAATLDKGRFLSPSDRYSVVIGSKIANGTFPKNIRTGSTLTIYNQMTGKSQDYTVVGILKESNGSIVTGNPNSYIYMTQAGISGFATQDYYDIIYITCESPDRVDEIAAAVKENLAKTHRNEAFDFVTMKSFSQAITAIFDYIKYLLGGIAGISLVVGGIGIMNVMLLTVKERTKEIGLMKAVGATTANVRNLFLIESMSLGFISGLIGLALAFVVMLIVSSVIGMNMGVSLTNAAIGIAFGCLATTIAGVYPASQAAKLDPIEALRTE</sequence>
<evidence type="ECO:0000256" key="6">
    <source>
        <dbReference type="ARBA" id="ARBA00038076"/>
    </source>
</evidence>
<comment type="similarity">
    <text evidence="6">Belongs to the ABC-4 integral membrane protein family.</text>
</comment>
<accession>Q0W4V4</accession>
<evidence type="ECO:0000313" key="11">
    <source>
        <dbReference type="Proteomes" id="UP000000663"/>
    </source>
</evidence>
<keyword evidence="5 7" id="KW-0472">Membrane</keyword>
<dbReference type="eggNOG" id="arCOG02312">
    <property type="taxonomic scope" value="Archaea"/>
</dbReference>
<keyword evidence="4 7" id="KW-1133">Transmembrane helix</keyword>
<proteinExistence type="inferred from homology"/>
<evidence type="ECO:0000259" key="9">
    <source>
        <dbReference type="Pfam" id="PF12704"/>
    </source>
</evidence>
<evidence type="ECO:0000256" key="1">
    <source>
        <dbReference type="ARBA" id="ARBA00004651"/>
    </source>
</evidence>
<comment type="subcellular location">
    <subcellularLocation>
        <location evidence="1">Cell membrane</location>
        <topology evidence="1">Multi-pass membrane protein</topology>
    </subcellularLocation>
</comment>
<evidence type="ECO:0000256" key="2">
    <source>
        <dbReference type="ARBA" id="ARBA00022475"/>
    </source>
</evidence>
<feature type="transmembrane region" description="Helical" evidence="7">
    <location>
        <begin position="21"/>
        <end position="41"/>
    </location>
</feature>
<dbReference type="GO" id="GO:0022857">
    <property type="term" value="F:transmembrane transporter activity"/>
    <property type="evidence" value="ECO:0007669"/>
    <property type="project" value="TreeGrafter"/>
</dbReference>
<dbReference type="PANTHER" id="PTHR30572">
    <property type="entry name" value="MEMBRANE COMPONENT OF TRANSPORTER-RELATED"/>
    <property type="match status" value="1"/>
</dbReference>
<dbReference type="OrthoDB" id="11469at2157"/>
<evidence type="ECO:0000259" key="8">
    <source>
        <dbReference type="Pfam" id="PF02687"/>
    </source>
</evidence>
<evidence type="ECO:0000256" key="4">
    <source>
        <dbReference type="ARBA" id="ARBA00022989"/>
    </source>
</evidence>
<reference evidence="10 11" key="1">
    <citation type="journal article" date="2006" name="Science">
        <title>Genome of rice cluster I archaea -- the key methane producers in the rice rhizosphere.</title>
        <authorList>
            <person name="Erkel C."/>
            <person name="Kube M."/>
            <person name="Reinhardt R."/>
            <person name="Liesack W."/>
        </authorList>
    </citation>
    <scope>NUCLEOTIDE SEQUENCE [LARGE SCALE GENOMIC DNA]</scope>
    <source>
        <strain evidence="11">DSM 22066 / NBRC 105507 / MRE50</strain>
    </source>
</reference>
<dbReference type="Proteomes" id="UP000000663">
    <property type="component" value="Chromosome"/>
</dbReference>
<dbReference type="STRING" id="351160.RCIX1298"/>
<dbReference type="InterPro" id="IPR003838">
    <property type="entry name" value="ABC3_permease_C"/>
</dbReference>
<dbReference type="KEGG" id="rci:RCIX1298"/>